<evidence type="ECO:0000259" key="1">
    <source>
        <dbReference type="SMART" id="SM00901"/>
    </source>
</evidence>
<name>A0A9D7QKM0_9RHOO</name>
<gene>
    <name evidence="2" type="ORF">IPN75_09290</name>
</gene>
<dbReference type="Proteomes" id="UP000808146">
    <property type="component" value="Unassembled WGS sequence"/>
</dbReference>
<organism evidence="2 3">
    <name type="scientific">Candidatus Dechloromonas phosphorivorans</name>
    <dbReference type="NCBI Taxonomy" id="2899244"/>
    <lineage>
        <taxon>Bacteria</taxon>
        <taxon>Pseudomonadati</taxon>
        <taxon>Pseudomonadota</taxon>
        <taxon>Betaproteobacteria</taxon>
        <taxon>Rhodocyclales</taxon>
        <taxon>Azonexaceae</taxon>
        <taxon>Dechloromonas</taxon>
    </lineage>
</organism>
<dbReference type="AlphaFoldDB" id="A0A9D7QKM0"/>
<comment type="caution">
    <text evidence="2">The sequence shown here is derived from an EMBL/GenBank/DDBJ whole genome shotgun (WGS) entry which is preliminary data.</text>
</comment>
<evidence type="ECO:0000313" key="2">
    <source>
        <dbReference type="EMBL" id="MBK8890567.1"/>
    </source>
</evidence>
<dbReference type="InterPro" id="IPR014966">
    <property type="entry name" value="FRG-dom"/>
</dbReference>
<accession>A0A9D7QKM0</accession>
<evidence type="ECO:0000313" key="3">
    <source>
        <dbReference type="Proteomes" id="UP000808146"/>
    </source>
</evidence>
<protein>
    <submittedName>
        <fullName evidence="2">FRG domain-containing protein</fullName>
    </submittedName>
</protein>
<sequence>MLDLGEAHSLSDLLEAAHIAEQRLGGQVWFRGHAKKDWQLVPSAHRRHPVLESQFAHHFRLRAPSLATNCPGHKDYVGWLPLMQHYGLPTRLLDWTESLMVAAFFAVPSKSNTSSAALWLLAPGTLNKQSIGHVIPFLVDARVTPLVTSAFSGRINPEEQNSVAVLAPRTDRRMAAQLGNYTIHGGREPLEAHPASSQFLARVLIPVTAHDKIRADLSVSGIRLSSIFPDLSNLAMEITEIRAFGHTDDDLE</sequence>
<reference evidence="2" key="1">
    <citation type="submission" date="2020-10" db="EMBL/GenBank/DDBJ databases">
        <title>Connecting structure to function with the recovery of over 1000 high-quality activated sludge metagenome-assembled genomes encoding full-length rRNA genes using long-read sequencing.</title>
        <authorList>
            <person name="Singleton C.M."/>
            <person name="Petriglieri F."/>
            <person name="Kristensen J.M."/>
            <person name="Kirkegaard R.H."/>
            <person name="Michaelsen T.Y."/>
            <person name="Andersen M.H."/>
            <person name="Karst S.M."/>
            <person name="Dueholm M.S."/>
            <person name="Nielsen P.H."/>
            <person name="Albertsen M."/>
        </authorList>
    </citation>
    <scope>NUCLEOTIDE SEQUENCE</scope>
    <source>
        <strain evidence="2">OdNE_18-Q3-R46-58_BAT3C.305</strain>
    </source>
</reference>
<dbReference type="SMART" id="SM00901">
    <property type="entry name" value="FRG"/>
    <property type="match status" value="1"/>
</dbReference>
<feature type="domain" description="FRG" evidence="1">
    <location>
        <begin position="24"/>
        <end position="119"/>
    </location>
</feature>
<dbReference type="EMBL" id="JADKBR010000010">
    <property type="protein sequence ID" value="MBK8890567.1"/>
    <property type="molecule type" value="Genomic_DNA"/>
</dbReference>
<dbReference type="Pfam" id="PF08867">
    <property type="entry name" value="FRG"/>
    <property type="match status" value="1"/>
</dbReference>
<proteinExistence type="predicted"/>